<dbReference type="InterPro" id="IPR029039">
    <property type="entry name" value="Flavoprotein-like_sf"/>
</dbReference>
<evidence type="ECO:0000256" key="1">
    <source>
        <dbReference type="ARBA" id="ARBA00022630"/>
    </source>
</evidence>
<evidence type="ECO:0000313" key="4">
    <source>
        <dbReference type="EMBL" id="OGE90424.1"/>
    </source>
</evidence>
<dbReference type="InterPro" id="IPR051796">
    <property type="entry name" value="ISF_SsuE-like"/>
</dbReference>
<evidence type="ECO:0000259" key="3">
    <source>
        <dbReference type="Pfam" id="PF03358"/>
    </source>
</evidence>
<dbReference type="SUPFAM" id="SSF52218">
    <property type="entry name" value="Flavoproteins"/>
    <property type="match status" value="1"/>
</dbReference>
<accession>A0A1F5PKU0</accession>
<dbReference type="EMBL" id="MFEO01000013">
    <property type="protein sequence ID" value="OGE90424.1"/>
    <property type="molecule type" value="Genomic_DNA"/>
</dbReference>
<comment type="caution">
    <text evidence="4">The sequence shown here is derived from an EMBL/GenBank/DDBJ whole genome shotgun (WGS) entry which is preliminary data.</text>
</comment>
<dbReference type="PANTHER" id="PTHR43278">
    <property type="entry name" value="NAD(P)H-DEPENDENT FMN-CONTAINING OXIDOREDUCTASE YWQN-RELATED"/>
    <property type="match status" value="1"/>
</dbReference>
<keyword evidence="2" id="KW-0288">FMN</keyword>
<dbReference type="AlphaFoldDB" id="A0A1F5PKU0"/>
<dbReference type="STRING" id="1817828.A2722_03205"/>
<dbReference type="Proteomes" id="UP000178377">
    <property type="component" value="Unassembled WGS sequence"/>
</dbReference>
<proteinExistence type="predicted"/>
<dbReference type="GO" id="GO:0016491">
    <property type="term" value="F:oxidoreductase activity"/>
    <property type="evidence" value="ECO:0007669"/>
    <property type="project" value="InterPro"/>
</dbReference>
<sequence>MKIIGFDGSTIPNSTTAGILARALVAASEQGAETSIVRLKDVITSPFHGAHDPASLTAKAVYDALPITIKKMVPGWVKKISTDYLFPEEVKPLLRAIEEADGLILATPTWWSTPSDYIKILLNYLTICDYRNYCLRGKVAGFIAVCEEDGAQHANAIMQNAVTHMGMITPPFCSFFFNRNLKESEQNWQETDQALVGVNVVRMCKLLRGEVTGANWDWNSAQ</sequence>
<gene>
    <name evidence="4" type="ORF">A2722_03205</name>
</gene>
<protein>
    <recommendedName>
        <fullName evidence="3">NADPH-dependent FMN reductase-like domain-containing protein</fullName>
    </recommendedName>
</protein>
<feature type="domain" description="NADPH-dependent FMN reductase-like" evidence="3">
    <location>
        <begin position="1"/>
        <end position="176"/>
    </location>
</feature>
<keyword evidence="1" id="KW-0285">Flavoprotein</keyword>
<organism evidence="4 5">
    <name type="scientific">Candidatus Doudnabacteria bacterium RIFCSPHIGHO2_01_FULL_50_11</name>
    <dbReference type="NCBI Taxonomy" id="1817828"/>
    <lineage>
        <taxon>Bacteria</taxon>
        <taxon>Candidatus Doudnaibacteriota</taxon>
    </lineage>
</organism>
<name>A0A1F5PKU0_9BACT</name>
<dbReference type="PANTHER" id="PTHR43278:SF4">
    <property type="entry name" value="NAD(P)H-DEPENDENT FMN-CONTAINING OXIDOREDUCTASE YWQN-RELATED"/>
    <property type="match status" value="1"/>
</dbReference>
<reference evidence="4 5" key="1">
    <citation type="journal article" date="2016" name="Nat. Commun.">
        <title>Thousands of microbial genomes shed light on interconnected biogeochemical processes in an aquifer system.</title>
        <authorList>
            <person name="Anantharaman K."/>
            <person name="Brown C.T."/>
            <person name="Hug L.A."/>
            <person name="Sharon I."/>
            <person name="Castelle C.J."/>
            <person name="Probst A.J."/>
            <person name="Thomas B.C."/>
            <person name="Singh A."/>
            <person name="Wilkins M.J."/>
            <person name="Karaoz U."/>
            <person name="Brodie E.L."/>
            <person name="Williams K.H."/>
            <person name="Hubbard S.S."/>
            <person name="Banfield J.F."/>
        </authorList>
    </citation>
    <scope>NUCLEOTIDE SEQUENCE [LARGE SCALE GENOMIC DNA]</scope>
</reference>
<dbReference type="Gene3D" id="3.40.50.360">
    <property type="match status" value="1"/>
</dbReference>
<dbReference type="Pfam" id="PF03358">
    <property type="entry name" value="FMN_red"/>
    <property type="match status" value="1"/>
</dbReference>
<dbReference type="InterPro" id="IPR005025">
    <property type="entry name" value="FMN_Rdtase-like_dom"/>
</dbReference>
<evidence type="ECO:0000313" key="5">
    <source>
        <dbReference type="Proteomes" id="UP000178377"/>
    </source>
</evidence>
<evidence type="ECO:0000256" key="2">
    <source>
        <dbReference type="ARBA" id="ARBA00022643"/>
    </source>
</evidence>